<dbReference type="RefSeq" id="WP_094885423.1">
    <property type="nucleotide sequence ID" value="NZ_NPMS01000003.1"/>
</dbReference>
<comment type="caution">
    <text evidence="1">The sequence shown here is derived from an EMBL/GenBank/DDBJ whole genome shotgun (WGS) entry which is preliminary data.</text>
</comment>
<organism evidence="1 2">
    <name type="scientific">Virgibacillus indicus</name>
    <dbReference type="NCBI Taxonomy" id="2024554"/>
    <lineage>
        <taxon>Bacteria</taxon>
        <taxon>Bacillati</taxon>
        <taxon>Bacillota</taxon>
        <taxon>Bacilli</taxon>
        <taxon>Bacillales</taxon>
        <taxon>Bacillaceae</taxon>
        <taxon>Virgibacillus</taxon>
    </lineage>
</organism>
<dbReference type="OrthoDB" id="9953691at2"/>
<dbReference type="EMBL" id="NPMS01000003">
    <property type="protein sequence ID" value="OZU89065.1"/>
    <property type="molecule type" value="Genomic_DNA"/>
</dbReference>
<proteinExistence type="predicted"/>
<protein>
    <submittedName>
        <fullName evidence="1">Uncharacterized protein</fullName>
    </submittedName>
</protein>
<keyword evidence="2" id="KW-1185">Reference proteome</keyword>
<evidence type="ECO:0000313" key="1">
    <source>
        <dbReference type="EMBL" id="OZU89065.1"/>
    </source>
</evidence>
<name>A0A265NB96_9BACI</name>
<reference evidence="1 2" key="1">
    <citation type="submission" date="2017-08" db="EMBL/GenBank/DDBJ databases">
        <title>Virgibacillus indicus sp. nov. and Virgibacillus profoundi sp. nov, two moderately halophilic bacteria isolated from marine sediment by using the Microfluidic Streak Plate.</title>
        <authorList>
            <person name="Xu B."/>
            <person name="Hu B."/>
            <person name="Wang J."/>
            <person name="Zhu Y."/>
            <person name="Huang L."/>
            <person name="Du W."/>
            <person name="Huang Y."/>
        </authorList>
    </citation>
    <scope>NUCLEOTIDE SEQUENCE [LARGE SCALE GENOMIC DNA]</scope>
    <source>
        <strain evidence="1 2">IO3-P2-C2</strain>
    </source>
</reference>
<evidence type="ECO:0000313" key="2">
    <source>
        <dbReference type="Proteomes" id="UP000216498"/>
    </source>
</evidence>
<accession>A0A265NB96</accession>
<dbReference type="Proteomes" id="UP000216498">
    <property type="component" value="Unassembled WGS sequence"/>
</dbReference>
<gene>
    <name evidence="1" type="ORF">CIL03_08600</name>
</gene>
<sequence length="92" mass="10897">MPQNYNKCILFIEEFDNHKSIWVRLRAKHVTIESRGPMCQLDAEGYIDRLIEKYQLKDEVTIVNKCFGLDGKLEIELKDTVKGYLHLKNKNR</sequence>
<dbReference type="AlphaFoldDB" id="A0A265NB96"/>